<name>A0A0A8ZCI9_ARUDO</name>
<organism evidence="1">
    <name type="scientific">Arundo donax</name>
    <name type="common">Giant reed</name>
    <name type="synonym">Donax arundinaceus</name>
    <dbReference type="NCBI Taxonomy" id="35708"/>
    <lineage>
        <taxon>Eukaryota</taxon>
        <taxon>Viridiplantae</taxon>
        <taxon>Streptophyta</taxon>
        <taxon>Embryophyta</taxon>
        <taxon>Tracheophyta</taxon>
        <taxon>Spermatophyta</taxon>
        <taxon>Magnoliopsida</taxon>
        <taxon>Liliopsida</taxon>
        <taxon>Poales</taxon>
        <taxon>Poaceae</taxon>
        <taxon>PACMAD clade</taxon>
        <taxon>Arundinoideae</taxon>
        <taxon>Arundineae</taxon>
        <taxon>Arundo</taxon>
    </lineage>
</organism>
<reference evidence="1" key="1">
    <citation type="submission" date="2014-09" db="EMBL/GenBank/DDBJ databases">
        <authorList>
            <person name="Magalhaes I.L.F."/>
            <person name="Oliveira U."/>
            <person name="Santos F.R."/>
            <person name="Vidigal T.H.D.A."/>
            <person name="Brescovit A.D."/>
            <person name="Santos A.J."/>
        </authorList>
    </citation>
    <scope>NUCLEOTIDE SEQUENCE</scope>
    <source>
        <tissue evidence="1">Shoot tissue taken approximately 20 cm above the soil surface</tissue>
    </source>
</reference>
<dbReference type="EMBL" id="GBRH01262487">
    <property type="protein sequence ID" value="JAD35408.1"/>
    <property type="molecule type" value="Transcribed_RNA"/>
</dbReference>
<protein>
    <submittedName>
        <fullName evidence="1">Uncharacterized protein</fullName>
    </submittedName>
</protein>
<proteinExistence type="predicted"/>
<accession>A0A0A8ZCI9</accession>
<dbReference type="AlphaFoldDB" id="A0A0A8ZCI9"/>
<sequence>MKKVYFNVPLKNSLKGWHDEWFYIENSDFSLFSWDGKALVVNDSWNAMPSAKDMEEVN</sequence>
<evidence type="ECO:0000313" key="1">
    <source>
        <dbReference type="EMBL" id="JAD35408.1"/>
    </source>
</evidence>
<reference evidence="1" key="2">
    <citation type="journal article" date="2015" name="Data Brief">
        <title>Shoot transcriptome of the giant reed, Arundo donax.</title>
        <authorList>
            <person name="Barrero R.A."/>
            <person name="Guerrero F.D."/>
            <person name="Moolhuijzen P."/>
            <person name="Goolsby J.A."/>
            <person name="Tidwell J."/>
            <person name="Bellgard S.E."/>
            <person name="Bellgard M.I."/>
        </authorList>
    </citation>
    <scope>NUCLEOTIDE SEQUENCE</scope>
    <source>
        <tissue evidence="1">Shoot tissue taken approximately 20 cm above the soil surface</tissue>
    </source>
</reference>